<dbReference type="EMBL" id="FOJU01000006">
    <property type="protein sequence ID" value="SFB14436.1"/>
    <property type="molecule type" value="Genomic_DNA"/>
</dbReference>
<dbReference type="Proteomes" id="UP000198796">
    <property type="component" value="Unassembled WGS sequence"/>
</dbReference>
<proteinExistence type="predicted"/>
<dbReference type="AlphaFoldDB" id="A0A1I0YNT0"/>
<evidence type="ECO:0000313" key="2">
    <source>
        <dbReference type="Proteomes" id="UP000198796"/>
    </source>
</evidence>
<evidence type="ECO:0000313" key="1">
    <source>
        <dbReference type="EMBL" id="SFB14436.1"/>
    </source>
</evidence>
<organism evidence="1 2">
    <name type="scientific">Poseidonocella pacifica</name>
    <dbReference type="NCBI Taxonomy" id="871651"/>
    <lineage>
        <taxon>Bacteria</taxon>
        <taxon>Pseudomonadati</taxon>
        <taxon>Pseudomonadota</taxon>
        <taxon>Alphaproteobacteria</taxon>
        <taxon>Rhodobacterales</taxon>
        <taxon>Roseobacteraceae</taxon>
        <taxon>Poseidonocella</taxon>
    </lineage>
</organism>
<reference evidence="1 2" key="1">
    <citation type="submission" date="2016-10" db="EMBL/GenBank/DDBJ databases">
        <authorList>
            <person name="de Groot N.N."/>
        </authorList>
    </citation>
    <scope>NUCLEOTIDE SEQUENCE [LARGE SCALE GENOMIC DNA]</scope>
    <source>
        <strain evidence="1 2">DSM 29316</strain>
    </source>
</reference>
<name>A0A1I0YNT0_9RHOB</name>
<protein>
    <submittedName>
        <fullName evidence="1">Uncharacterized protein</fullName>
    </submittedName>
</protein>
<sequence length="88" mass="9814">MSQILEYGFIEQLVPHTPVETFHKAMLHWLARLMPEGLSSRRSSEEPTVAEPPAFVGQLARAAAQFRIRGTLRLLADHLAIRVNIPAG</sequence>
<accession>A0A1I0YNT0</accession>
<gene>
    <name evidence="1" type="ORF">SAMN05421688_3211</name>
</gene>
<keyword evidence="2" id="KW-1185">Reference proteome</keyword>